<dbReference type="KEGG" id="lul:LPB138_01970"/>
<evidence type="ECO:0000313" key="4">
    <source>
        <dbReference type="Proteomes" id="UP000176050"/>
    </source>
</evidence>
<evidence type="ECO:0000259" key="2">
    <source>
        <dbReference type="Pfam" id="PF13439"/>
    </source>
</evidence>
<dbReference type="Proteomes" id="UP000176050">
    <property type="component" value="Chromosome"/>
</dbReference>
<feature type="transmembrane region" description="Helical" evidence="1">
    <location>
        <begin position="107"/>
        <end position="126"/>
    </location>
</feature>
<dbReference type="STRING" id="1850246.LPB138_01970"/>
<protein>
    <recommendedName>
        <fullName evidence="2">Glycosyltransferase subfamily 4-like N-terminal domain-containing protein</fullName>
    </recommendedName>
</protein>
<evidence type="ECO:0000313" key="3">
    <source>
        <dbReference type="EMBL" id="AOW19520.1"/>
    </source>
</evidence>
<proteinExistence type="predicted"/>
<organism evidence="3 4">
    <name type="scientific">Urechidicola croceus</name>
    <dbReference type="NCBI Taxonomy" id="1850246"/>
    <lineage>
        <taxon>Bacteria</taxon>
        <taxon>Pseudomonadati</taxon>
        <taxon>Bacteroidota</taxon>
        <taxon>Flavobacteriia</taxon>
        <taxon>Flavobacteriales</taxon>
        <taxon>Flavobacteriaceae</taxon>
        <taxon>Urechidicola</taxon>
    </lineage>
</organism>
<dbReference type="Pfam" id="PF13692">
    <property type="entry name" value="Glyco_trans_1_4"/>
    <property type="match status" value="1"/>
</dbReference>
<dbReference type="PANTHER" id="PTHR12526">
    <property type="entry name" value="GLYCOSYLTRANSFERASE"/>
    <property type="match status" value="1"/>
</dbReference>
<dbReference type="AlphaFoldDB" id="A0A1D8P4K5"/>
<dbReference type="RefSeq" id="WP_070235636.1">
    <property type="nucleotide sequence ID" value="NZ_CP017478.1"/>
</dbReference>
<dbReference type="OrthoDB" id="9811902at2"/>
<gene>
    <name evidence="3" type="ORF">LPB138_01970</name>
</gene>
<dbReference type="CDD" id="cd03794">
    <property type="entry name" value="GT4_WbuB-like"/>
    <property type="match status" value="1"/>
</dbReference>
<dbReference type="Gene3D" id="3.40.50.2000">
    <property type="entry name" value="Glycogen Phosphorylase B"/>
    <property type="match status" value="2"/>
</dbReference>
<reference evidence="3 4" key="1">
    <citation type="submission" date="2016-10" db="EMBL/GenBank/DDBJ databases">
        <title>Lutibacter sp. LPB0138, isolated from marine gastropod.</title>
        <authorList>
            <person name="Kim E."/>
            <person name="Yi H."/>
        </authorList>
    </citation>
    <scope>NUCLEOTIDE SEQUENCE [LARGE SCALE GENOMIC DNA]</scope>
    <source>
        <strain evidence="3 4">LPB0138</strain>
    </source>
</reference>
<dbReference type="PANTHER" id="PTHR12526:SF622">
    <property type="entry name" value="GLYCOSYLTRANSFERASE (GROUP I)"/>
    <property type="match status" value="1"/>
</dbReference>
<feature type="domain" description="Glycosyltransferase subfamily 4-like N-terminal" evidence="2">
    <location>
        <begin position="26"/>
        <end position="206"/>
    </location>
</feature>
<keyword evidence="1" id="KW-0472">Membrane</keyword>
<dbReference type="InterPro" id="IPR028098">
    <property type="entry name" value="Glyco_trans_4-like_N"/>
</dbReference>
<keyword evidence="1" id="KW-0812">Transmembrane</keyword>
<sequence>MSKNIWILNQTAGKPDSGWGERHYFLSKYWVKEGFNVTIFSGSFNHLFSNQPKISNQIFTKEKVEKGITFCWVKISKYNPNSIFKLWSMIVFAFKILFIPTKKFTKPDIILISSMPIFSVIPAYILSKKYKCKLIFEVRDLWPQTPIHLKGYSKYHPVVIVMALIEKFGFRKAEHIVSVLPNAYHYINKISKEPSKFNYIPNGIDEKFVGKEPVSDDVLKLLPKNKFIVGYTGTLGLANSMEYFMETAKLLKDIDKIHLVVVGDGYLKEKFKQDTAQLTNITFINKIKKSQVQSILSYFNLCYVGRYNSPLYNHGVSYNKYFDYMLAKKPIIESSNLIKDPVELSNCGLIVPPENALAIKKGILKFYNLSTDEINKFGMNGYNYVIKFHNFEYLSSKYSKLF</sequence>
<evidence type="ECO:0000256" key="1">
    <source>
        <dbReference type="SAM" id="Phobius"/>
    </source>
</evidence>
<keyword evidence="1" id="KW-1133">Transmembrane helix</keyword>
<name>A0A1D8P4K5_9FLAO</name>
<dbReference type="SUPFAM" id="SSF53756">
    <property type="entry name" value="UDP-Glycosyltransferase/glycogen phosphorylase"/>
    <property type="match status" value="1"/>
</dbReference>
<accession>A0A1D8P4K5</accession>
<feature type="transmembrane region" description="Helical" evidence="1">
    <location>
        <begin position="83"/>
        <end position="101"/>
    </location>
</feature>
<dbReference type="Pfam" id="PF13439">
    <property type="entry name" value="Glyco_transf_4"/>
    <property type="match status" value="1"/>
</dbReference>
<dbReference type="GO" id="GO:0016757">
    <property type="term" value="F:glycosyltransferase activity"/>
    <property type="evidence" value="ECO:0007669"/>
    <property type="project" value="UniProtKB-ARBA"/>
</dbReference>
<keyword evidence="4" id="KW-1185">Reference proteome</keyword>
<dbReference type="EMBL" id="CP017478">
    <property type="protein sequence ID" value="AOW19520.1"/>
    <property type="molecule type" value="Genomic_DNA"/>
</dbReference>